<dbReference type="InterPro" id="IPR041657">
    <property type="entry name" value="HTH_17"/>
</dbReference>
<gene>
    <name evidence="2" type="ORF">P5G50_18535</name>
</gene>
<organism evidence="2 3">
    <name type="scientific">Leifsonia williamsii</name>
    <dbReference type="NCBI Taxonomy" id="3035919"/>
    <lineage>
        <taxon>Bacteria</taxon>
        <taxon>Bacillati</taxon>
        <taxon>Actinomycetota</taxon>
        <taxon>Actinomycetes</taxon>
        <taxon>Micrococcales</taxon>
        <taxon>Microbacteriaceae</taxon>
        <taxon>Leifsonia</taxon>
    </lineage>
</organism>
<evidence type="ECO:0000313" key="2">
    <source>
        <dbReference type="EMBL" id="MDN4616450.1"/>
    </source>
</evidence>
<dbReference type="SUPFAM" id="SSF46955">
    <property type="entry name" value="Putative DNA-binding domain"/>
    <property type="match status" value="1"/>
</dbReference>
<sequence length="72" mass="8010">MTKDEAPAVGKKAYTVNEVAAMTGYGRSFIYDQIKAGALIPTSPKGSTRKRFTEKEIDRWIKSWEVTPTSKA</sequence>
<dbReference type="Pfam" id="PF12728">
    <property type="entry name" value="HTH_17"/>
    <property type="match status" value="1"/>
</dbReference>
<protein>
    <submittedName>
        <fullName evidence="2">Helix-turn-helix domain-containing protein</fullName>
    </submittedName>
</protein>
<dbReference type="InterPro" id="IPR009061">
    <property type="entry name" value="DNA-bd_dom_put_sf"/>
</dbReference>
<feature type="domain" description="Helix-turn-helix" evidence="1">
    <location>
        <begin position="14"/>
        <end position="63"/>
    </location>
</feature>
<reference evidence="2" key="1">
    <citation type="submission" date="2023-06" db="EMBL/GenBank/DDBJ databases">
        <title>MT1 and MT2 Draft Genomes of Novel Species.</title>
        <authorList>
            <person name="Venkateswaran K."/>
        </authorList>
    </citation>
    <scope>NUCLEOTIDE SEQUENCE</scope>
    <source>
        <strain evidence="2">F6_8S_P_1B</strain>
    </source>
</reference>
<dbReference type="Gene3D" id="1.10.238.160">
    <property type="match status" value="1"/>
</dbReference>
<comment type="caution">
    <text evidence="2">The sequence shown here is derived from an EMBL/GenBank/DDBJ whole genome shotgun (WGS) entry which is preliminary data.</text>
</comment>
<evidence type="ECO:0000259" key="1">
    <source>
        <dbReference type="Pfam" id="PF12728"/>
    </source>
</evidence>
<dbReference type="RefSeq" id="WP_301209630.1">
    <property type="nucleotide sequence ID" value="NZ_JAROCF010000002.1"/>
</dbReference>
<proteinExistence type="predicted"/>
<name>A0ABT8KG74_9MICO</name>
<keyword evidence="3" id="KW-1185">Reference proteome</keyword>
<accession>A0ABT8KG74</accession>
<dbReference type="Proteomes" id="UP001174208">
    <property type="component" value="Unassembled WGS sequence"/>
</dbReference>
<dbReference type="EMBL" id="JAROCF010000002">
    <property type="protein sequence ID" value="MDN4616450.1"/>
    <property type="molecule type" value="Genomic_DNA"/>
</dbReference>
<evidence type="ECO:0000313" key="3">
    <source>
        <dbReference type="Proteomes" id="UP001174208"/>
    </source>
</evidence>